<dbReference type="InterPro" id="IPR000524">
    <property type="entry name" value="Tscrpt_reg_HTH_GntR"/>
</dbReference>
<protein>
    <submittedName>
        <fullName evidence="5">GntR family transcriptional regulator</fullName>
    </submittedName>
</protein>
<dbReference type="RefSeq" id="WP_390293962.1">
    <property type="nucleotide sequence ID" value="NZ_JBHSFU010000004.1"/>
</dbReference>
<dbReference type="PANTHER" id="PTHR43537:SF5">
    <property type="entry name" value="UXU OPERON TRANSCRIPTIONAL REGULATOR"/>
    <property type="match status" value="1"/>
</dbReference>
<dbReference type="Pfam" id="PF07729">
    <property type="entry name" value="FCD"/>
    <property type="match status" value="1"/>
</dbReference>
<reference evidence="6" key="1">
    <citation type="journal article" date="2019" name="Int. J. Syst. Evol. Microbiol.">
        <title>The Global Catalogue of Microorganisms (GCM) 10K type strain sequencing project: providing services to taxonomists for standard genome sequencing and annotation.</title>
        <authorList>
            <consortium name="The Broad Institute Genomics Platform"/>
            <consortium name="The Broad Institute Genome Sequencing Center for Infectious Disease"/>
            <person name="Wu L."/>
            <person name="Ma J."/>
        </authorList>
    </citation>
    <scope>NUCLEOTIDE SEQUENCE [LARGE SCALE GENOMIC DNA]</scope>
    <source>
        <strain evidence="6">CGMCC 4.7426</strain>
    </source>
</reference>
<dbReference type="SUPFAM" id="SSF46785">
    <property type="entry name" value="Winged helix' DNA-binding domain"/>
    <property type="match status" value="1"/>
</dbReference>
<evidence type="ECO:0000259" key="4">
    <source>
        <dbReference type="PROSITE" id="PS50949"/>
    </source>
</evidence>
<evidence type="ECO:0000256" key="2">
    <source>
        <dbReference type="ARBA" id="ARBA00023125"/>
    </source>
</evidence>
<organism evidence="5 6">
    <name type="scientific">Virgibacillus kekensis</name>
    <dbReference type="NCBI Taxonomy" id="202261"/>
    <lineage>
        <taxon>Bacteria</taxon>
        <taxon>Bacillati</taxon>
        <taxon>Bacillota</taxon>
        <taxon>Bacilli</taxon>
        <taxon>Bacillales</taxon>
        <taxon>Bacillaceae</taxon>
        <taxon>Virgibacillus</taxon>
    </lineage>
</organism>
<dbReference type="InterPro" id="IPR036390">
    <property type="entry name" value="WH_DNA-bd_sf"/>
</dbReference>
<gene>
    <name evidence="5" type="ORF">ACFO3D_06410</name>
</gene>
<keyword evidence="1" id="KW-0805">Transcription regulation</keyword>
<evidence type="ECO:0000256" key="3">
    <source>
        <dbReference type="ARBA" id="ARBA00023163"/>
    </source>
</evidence>
<name>A0ABV9DI90_9BACI</name>
<dbReference type="SMART" id="SM00345">
    <property type="entry name" value="HTH_GNTR"/>
    <property type="match status" value="1"/>
</dbReference>
<dbReference type="PROSITE" id="PS50949">
    <property type="entry name" value="HTH_GNTR"/>
    <property type="match status" value="1"/>
</dbReference>
<evidence type="ECO:0000313" key="6">
    <source>
        <dbReference type="Proteomes" id="UP001595989"/>
    </source>
</evidence>
<dbReference type="InterPro" id="IPR036388">
    <property type="entry name" value="WH-like_DNA-bd_sf"/>
</dbReference>
<dbReference type="Gene3D" id="1.20.120.530">
    <property type="entry name" value="GntR ligand-binding domain-like"/>
    <property type="match status" value="1"/>
</dbReference>
<dbReference type="Pfam" id="PF00392">
    <property type="entry name" value="GntR"/>
    <property type="match status" value="1"/>
</dbReference>
<dbReference type="SUPFAM" id="SSF48008">
    <property type="entry name" value="GntR ligand-binding domain-like"/>
    <property type="match status" value="1"/>
</dbReference>
<dbReference type="Proteomes" id="UP001595989">
    <property type="component" value="Unassembled WGS sequence"/>
</dbReference>
<feature type="domain" description="HTH gntR-type" evidence="4">
    <location>
        <begin position="13"/>
        <end position="80"/>
    </location>
</feature>
<dbReference type="EMBL" id="JBHSFU010000004">
    <property type="protein sequence ID" value="MFC4557841.1"/>
    <property type="molecule type" value="Genomic_DNA"/>
</dbReference>
<dbReference type="SMART" id="SM00895">
    <property type="entry name" value="FCD"/>
    <property type="match status" value="1"/>
</dbReference>
<accession>A0ABV9DI90</accession>
<comment type="caution">
    <text evidence="5">The sequence shown here is derived from an EMBL/GenBank/DDBJ whole genome shotgun (WGS) entry which is preliminary data.</text>
</comment>
<keyword evidence="6" id="KW-1185">Reference proteome</keyword>
<proteinExistence type="predicted"/>
<dbReference type="PANTHER" id="PTHR43537">
    <property type="entry name" value="TRANSCRIPTIONAL REGULATOR, GNTR FAMILY"/>
    <property type="match status" value="1"/>
</dbReference>
<dbReference type="Gene3D" id="1.10.10.10">
    <property type="entry name" value="Winged helix-like DNA-binding domain superfamily/Winged helix DNA-binding domain"/>
    <property type="match status" value="1"/>
</dbReference>
<dbReference type="InterPro" id="IPR008920">
    <property type="entry name" value="TF_FadR/GntR_C"/>
</dbReference>
<evidence type="ECO:0000256" key="1">
    <source>
        <dbReference type="ARBA" id="ARBA00023015"/>
    </source>
</evidence>
<dbReference type="InterPro" id="IPR011711">
    <property type="entry name" value="GntR_C"/>
</dbReference>
<dbReference type="PRINTS" id="PR00035">
    <property type="entry name" value="HTHGNTR"/>
</dbReference>
<keyword evidence="2" id="KW-0238">DNA-binding</keyword>
<evidence type="ECO:0000313" key="5">
    <source>
        <dbReference type="EMBL" id="MFC4557841.1"/>
    </source>
</evidence>
<sequence>MKKAIMKPIAKKRTTKEIVYDELKKAILDRSIDNQEILTETLLAESLNTSRTPIREAVAELVREGLLVQIPRKGFHVRVVSEGEQEQIMFLRRTIESEGLKKLARIITEEQINRLNEIVSEQEKAMLKEDRVRYIELDQIFHRKILEFANQNILGNILQDMYNLARLIGHNALAKEGRMKEVIQEHKDIIIALSRKNGEEAAKLVRHHLDVTVARIKGLN</sequence>
<keyword evidence="3" id="KW-0804">Transcription</keyword>